<accession>A0A2H1VW90</accession>
<proteinExistence type="predicted"/>
<reference evidence="1" key="1">
    <citation type="submission" date="2016-07" db="EMBL/GenBank/DDBJ databases">
        <authorList>
            <person name="Bretaudeau A."/>
        </authorList>
    </citation>
    <scope>NUCLEOTIDE SEQUENCE</scope>
    <source>
        <strain evidence="1">Rice</strain>
        <tissue evidence="1">Whole body</tissue>
    </source>
</reference>
<gene>
    <name evidence="1" type="ORF">SFRICE_008684</name>
</gene>
<evidence type="ECO:0000313" key="1">
    <source>
        <dbReference type="EMBL" id="SOQ44772.1"/>
    </source>
</evidence>
<name>A0A2H1VW90_SPOFR</name>
<sequence length="128" mass="14178">MFISSSVIMALATVPKYQKLIDINKHGTSSPSTTAFLSNLMPQCPRSLGHVLSHGIPTRRLLFLTLAAKSFDLRKPYLRIACPLQPGCNLPPLTQKSAWPTRPSSPKKPALLVSKDNDFMVYFTLKPL</sequence>
<dbReference type="AlphaFoldDB" id="A0A2H1VW90"/>
<protein>
    <submittedName>
        <fullName evidence="1">SFRICE_008684</fullName>
    </submittedName>
</protein>
<organism evidence="1">
    <name type="scientific">Spodoptera frugiperda</name>
    <name type="common">Fall armyworm</name>
    <dbReference type="NCBI Taxonomy" id="7108"/>
    <lineage>
        <taxon>Eukaryota</taxon>
        <taxon>Metazoa</taxon>
        <taxon>Ecdysozoa</taxon>
        <taxon>Arthropoda</taxon>
        <taxon>Hexapoda</taxon>
        <taxon>Insecta</taxon>
        <taxon>Pterygota</taxon>
        <taxon>Neoptera</taxon>
        <taxon>Endopterygota</taxon>
        <taxon>Lepidoptera</taxon>
        <taxon>Glossata</taxon>
        <taxon>Ditrysia</taxon>
        <taxon>Noctuoidea</taxon>
        <taxon>Noctuidae</taxon>
        <taxon>Amphipyrinae</taxon>
        <taxon>Spodoptera</taxon>
    </lineage>
</organism>
<dbReference type="EMBL" id="ODYU01004657">
    <property type="protein sequence ID" value="SOQ44772.1"/>
    <property type="molecule type" value="Genomic_DNA"/>
</dbReference>